<comment type="caution">
    <text evidence="2">The sequence shown here is derived from an EMBL/GenBank/DDBJ whole genome shotgun (WGS) entry which is preliminary data.</text>
</comment>
<proteinExistence type="predicted"/>
<dbReference type="RefSeq" id="WP_203755383.1">
    <property type="nucleotide sequence ID" value="NZ_BONF01000047.1"/>
</dbReference>
<keyword evidence="1" id="KW-0732">Signal</keyword>
<accession>A0A8J3JIQ9</accession>
<dbReference type="AlphaFoldDB" id="A0A8J3JIQ9"/>
<dbReference type="InterPro" id="IPR013431">
    <property type="entry name" value="Delta_60_rpt"/>
</dbReference>
<protein>
    <recommendedName>
        <fullName evidence="4">Delta-60 repeat domain-containing protein</fullName>
    </recommendedName>
</protein>
<feature type="chain" id="PRO_5035247820" description="Delta-60 repeat domain-containing protein" evidence="1">
    <location>
        <begin position="37"/>
        <end position="486"/>
    </location>
</feature>
<dbReference type="Gene3D" id="2.80.10.50">
    <property type="match status" value="3"/>
</dbReference>
<dbReference type="Pfam" id="PF17164">
    <property type="entry name" value="DUF5122"/>
    <property type="match status" value="5"/>
</dbReference>
<dbReference type="SUPFAM" id="SSF63829">
    <property type="entry name" value="Calcium-dependent phosphotriesterase"/>
    <property type="match status" value="1"/>
</dbReference>
<organism evidence="2 3">
    <name type="scientific">Catellatospora bangladeshensis</name>
    <dbReference type="NCBI Taxonomy" id="310355"/>
    <lineage>
        <taxon>Bacteria</taxon>
        <taxon>Bacillati</taxon>
        <taxon>Actinomycetota</taxon>
        <taxon>Actinomycetes</taxon>
        <taxon>Micromonosporales</taxon>
        <taxon>Micromonosporaceae</taxon>
        <taxon>Catellatospora</taxon>
    </lineage>
</organism>
<dbReference type="NCBIfam" id="TIGR02608">
    <property type="entry name" value="delta_60_rpt"/>
    <property type="match status" value="6"/>
</dbReference>
<evidence type="ECO:0000313" key="2">
    <source>
        <dbReference type="EMBL" id="GIF85461.1"/>
    </source>
</evidence>
<sequence>MTATSAHRPWSPTRRSLLTAGLSALALVTTAAGAVAAPAAPPVAPPPANGLGHLDPPFGANGTVVTTFPDLASGASAIAVHGDGFVAAGGSLQDDSPDFLLARYRADGRLDRRFGTGGQVVTPFSAVAGAGGAEGVAVQRDRRIVAVGTAGLGTDSDIGFAFARYREDGRLDRGFGGGDGIAVLPVGPAGDSGAADVAVQRDGRIVAVGGANDAAGNAVFAAVRLLPDGRPDPSFGDGGTALVLIPGGDAAASAVALQPDGRIVLAGTAIGPGLTGQQFAVVRLTDRGVPDSTFGEDGIAVAQNQPEQGKGGAEDVVVGRDGRILVAGLGQNAAGQGAFGLVRFLPDGSPDPSFGGGTGLVLTEFPEGESVAASVLLRRDGRIVAVGSAGFPSRFALAGYLPDGTLDPAFGSCGRTTTVIGEGSGATGAVLLDRGAVVAAGSTFDSTQTNGGFALARYLGDPRRPQRPAEAAAPVAAGLAAPVCLG</sequence>
<feature type="signal peptide" evidence="1">
    <location>
        <begin position="1"/>
        <end position="36"/>
    </location>
</feature>
<evidence type="ECO:0008006" key="4">
    <source>
        <dbReference type="Google" id="ProtNLM"/>
    </source>
</evidence>
<dbReference type="Proteomes" id="UP000601223">
    <property type="component" value="Unassembled WGS sequence"/>
</dbReference>
<dbReference type="InterPro" id="IPR006311">
    <property type="entry name" value="TAT_signal"/>
</dbReference>
<dbReference type="EMBL" id="BONF01000047">
    <property type="protein sequence ID" value="GIF85461.1"/>
    <property type="molecule type" value="Genomic_DNA"/>
</dbReference>
<evidence type="ECO:0000313" key="3">
    <source>
        <dbReference type="Proteomes" id="UP000601223"/>
    </source>
</evidence>
<keyword evidence="3" id="KW-1185">Reference proteome</keyword>
<name>A0A8J3JIQ9_9ACTN</name>
<dbReference type="PROSITE" id="PS51318">
    <property type="entry name" value="TAT"/>
    <property type="match status" value="1"/>
</dbReference>
<gene>
    <name evidence="2" type="ORF">Cba03nite_68100</name>
</gene>
<evidence type="ECO:0000256" key="1">
    <source>
        <dbReference type="SAM" id="SignalP"/>
    </source>
</evidence>
<reference evidence="2 3" key="1">
    <citation type="submission" date="2021-01" db="EMBL/GenBank/DDBJ databases">
        <title>Whole genome shotgun sequence of Catellatospora bangladeshensis NBRC 107357.</title>
        <authorList>
            <person name="Komaki H."/>
            <person name="Tamura T."/>
        </authorList>
    </citation>
    <scope>NUCLEOTIDE SEQUENCE [LARGE SCALE GENOMIC DNA]</scope>
    <source>
        <strain evidence="2 3">NBRC 107357</strain>
    </source>
</reference>